<dbReference type="AlphaFoldDB" id="A0A1F5F7E8"/>
<keyword evidence="1" id="KW-0812">Transmembrane</keyword>
<keyword evidence="1" id="KW-1133">Transmembrane helix</keyword>
<gene>
    <name evidence="2" type="ORF">A2228_03495</name>
</gene>
<evidence type="ECO:0000313" key="2">
    <source>
        <dbReference type="EMBL" id="OGD75536.1"/>
    </source>
</evidence>
<comment type="caution">
    <text evidence="2">The sequence shown here is derived from an EMBL/GenBank/DDBJ whole genome shotgun (WGS) entry which is preliminary data.</text>
</comment>
<evidence type="ECO:0000256" key="1">
    <source>
        <dbReference type="SAM" id="Phobius"/>
    </source>
</evidence>
<name>A0A1F5F7E8_9BACT</name>
<proteinExistence type="predicted"/>
<feature type="transmembrane region" description="Helical" evidence="1">
    <location>
        <begin position="233"/>
        <end position="250"/>
    </location>
</feature>
<protein>
    <submittedName>
        <fullName evidence="2">Uncharacterized protein</fullName>
    </submittedName>
</protein>
<dbReference type="Proteomes" id="UP000176191">
    <property type="component" value="Unassembled WGS sequence"/>
</dbReference>
<organism evidence="2 3">
    <name type="scientific">Candidatus Collierbacteria bacterium RIFOXYA2_FULL_46_10</name>
    <dbReference type="NCBI Taxonomy" id="1817726"/>
    <lineage>
        <taxon>Bacteria</taxon>
        <taxon>Candidatus Collieribacteriota</taxon>
    </lineage>
</organism>
<reference evidence="2 3" key="1">
    <citation type="journal article" date="2016" name="Nat. Commun.">
        <title>Thousands of microbial genomes shed light on interconnected biogeochemical processes in an aquifer system.</title>
        <authorList>
            <person name="Anantharaman K."/>
            <person name="Brown C.T."/>
            <person name="Hug L.A."/>
            <person name="Sharon I."/>
            <person name="Castelle C.J."/>
            <person name="Probst A.J."/>
            <person name="Thomas B.C."/>
            <person name="Singh A."/>
            <person name="Wilkins M.J."/>
            <person name="Karaoz U."/>
            <person name="Brodie E.L."/>
            <person name="Williams K.H."/>
            <person name="Hubbard S.S."/>
            <person name="Banfield J.F."/>
        </authorList>
    </citation>
    <scope>NUCLEOTIDE SEQUENCE [LARGE SCALE GENOMIC DNA]</scope>
</reference>
<dbReference type="EMBL" id="MFAK01000002">
    <property type="protein sequence ID" value="OGD75536.1"/>
    <property type="molecule type" value="Genomic_DNA"/>
</dbReference>
<feature type="transmembrane region" description="Helical" evidence="1">
    <location>
        <begin position="167"/>
        <end position="185"/>
    </location>
</feature>
<feature type="transmembrane region" description="Helical" evidence="1">
    <location>
        <begin position="29"/>
        <end position="52"/>
    </location>
</feature>
<keyword evidence="1" id="KW-0472">Membrane</keyword>
<feature type="transmembrane region" description="Helical" evidence="1">
    <location>
        <begin position="137"/>
        <end position="155"/>
    </location>
</feature>
<sequence length="251" mass="28818">MIYNLIFGLSGGFATASWGAFKDSPYENFSLLSFLRSPLITVVYYMGLLTIFTGNQSNIHNFVYLFSAIALERLTQEYWKAFFRKNQRKNIYKIPQSFHIFGKVPTYTTRIIIGILITSLTSVIIILLSLLKYYGNYWIIPSIILSIIPAIGGVWKDAPIEGFEILKFPRSFIVMFLSAFIIHSYTDNLAILILGSAGLERLIVEFYKTFIILSTPGKFFPTILNKQWYTNRTVFVASYFLSITLIIALWQ</sequence>
<evidence type="ECO:0000313" key="3">
    <source>
        <dbReference type="Proteomes" id="UP000176191"/>
    </source>
</evidence>
<accession>A0A1F5F7E8</accession>
<feature type="transmembrane region" description="Helical" evidence="1">
    <location>
        <begin position="111"/>
        <end position="131"/>
    </location>
</feature>